<dbReference type="Proteomes" id="UP001595748">
    <property type="component" value="Unassembled WGS sequence"/>
</dbReference>
<organism evidence="1 2">
    <name type="scientific">Deinococcus antarcticus</name>
    <dbReference type="NCBI Taxonomy" id="1298767"/>
    <lineage>
        <taxon>Bacteria</taxon>
        <taxon>Thermotogati</taxon>
        <taxon>Deinococcota</taxon>
        <taxon>Deinococci</taxon>
        <taxon>Deinococcales</taxon>
        <taxon>Deinococcaceae</taxon>
        <taxon>Deinococcus</taxon>
    </lineage>
</organism>
<keyword evidence="2" id="KW-1185">Reference proteome</keyword>
<evidence type="ECO:0000313" key="2">
    <source>
        <dbReference type="Proteomes" id="UP001595748"/>
    </source>
</evidence>
<dbReference type="EMBL" id="JBHRZF010000026">
    <property type="protein sequence ID" value="MFC3859694.1"/>
    <property type="molecule type" value="Genomic_DNA"/>
</dbReference>
<sequence length="63" mass="7216">MGQQWADLTLKSIHTGVAGEWVARLNHTPTDRAHAWLLQTLHELEQEPAQAQLFRVEIENEIS</sequence>
<dbReference type="RefSeq" id="WP_380075856.1">
    <property type="nucleotide sequence ID" value="NZ_JBHRZF010000026.1"/>
</dbReference>
<comment type="caution">
    <text evidence="1">The sequence shown here is derived from an EMBL/GenBank/DDBJ whole genome shotgun (WGS) entry which is preliminary data.</text>
</comment>
<gene>
    <name evidence="1" type="ORF">ACFOPQ_02815</name>
</gene>
<reference evidence="2" key="1">
    <citation type="journal article" date="2019" name="Int. J. Syst. Evol. Microbiol.">
        <title>The Global Catalogue of Microorganisms (GCM) 10K type strain sequencing project: providing services to taxonomists for standard genome sequencing and annotation.</title>
        <authorList>
            <consortium name="The Broad Institute Genomics Platform"/>
            <consortium name="The Broad Institute Genome Sequencing Center for Infectious Disease"/>
            <person name="Wu L."/>
            <person name="Ma J."/>
        </authorList>
    </citation>
    <scope>NUCLEOTIDE SEQUENCE [LARGE SCALE GENOMIC DNA]</scope>
    <source>
        <strain evidence="2">CCTCC AB 2013263</strain>
    </source>
</reference>
<evidence type="ECO:0000313" key="1">
    <source>
        <dbReference type="EMBL" id="MFC3859694.1"/>
    </source>
</evidence>
<name>A0ABV8A322_9DEIO</name>
<proteinExistence type="predicted"/>
<protein>
    <submittedName>
        <fullName evidence="1">Uncharacterized protein</fullName>
    </submittedName>
</protein>
<accession>A0ABV8A322</accession>